<feature type="domain" description="VIT" evidence="4">
    <location>
        <begin position="37"/>
        <end position="202"/>
    </location>
</feature>
<name>A0A0K2UC05_LEPSM</name>
<evidence type="ECO:0000256" key="2">
    <source>
        <dbReference type="SAM" id="SignalP"/>
    </source>
</evidence>
<dbReference type="InterPro" id="IPR002035">
    <property type="entry name" value="VWF_A"/>
</dbReference>
<dbReference type="Gene3D" id="2.60.20.10">
    <property type="entry name" value="Crystallins"/>
    <property type="match status" value="1"/>
</dbReference>
<dbReference type="Pfam" id="PF13768">
    <property type="entry name" value="VWA_3"/>
    <property type="match status" value="1"/>
</dbReference>
<evidence type="ECO:0000313" key="5">
    <source>
        <dbReference type="EMBL" id="CDW35472.1"/>
    </source>
</evidence>
<dbReference type="PROSITE" id="PS50234">
    <property type="entry name" value="VWFA"/>
    <property type="match status" value="1"/>
</dbReference>
<protein>
    <submittedName>
        <fullName evidence="5">Interalphatrypsin inhibitor heavy chain 3 [Falco peregrinus]</fullName>
    </submittedName>
</protein>
<feature type="domain" description="VWFA" evidence="3">
    <location>
        <begin position="335"/>
        <end position="529"/>
    </location>
</feature>
<sequence>MNIWTSCLFLFYLTATQFLHLQECQRLSQGASDWYMRFRGISMVKRHFDDPITYSYRVDSTVSHRYAITKVISIVHNPSNVQRVYRFGLVMPKTAFVSNVTLERGDLVLLSSPEPSWAHSNHVKDEDIVKSTPQSNGAHSHSHHHQPASNGRKKHGNNYKLFQSLRKQQDKFNSDFSDFQQFILPINLRPNENVTITLVYEDLLIRRFDRFTHTLSVNPGSIVEDFQLTLTIQENRPLVNLSVTAPVIGDLNSFLEGSKNDDASMKQNGIVKYIFNMTKVQQFDYFGNHGVTGEFKAEYDIEPVKGDVPDVVFKDNFFVHFYDHTKGILLSIPKHVIVLMDVSESMSGPKLSHAIKSIDILLNDLGENDYVNVLLFNSSVYEWSHESARKNETFRIDDSTKSSIRSFLNTSIVPSGKSDIIAAVSRGMVLDRMLWLSGALPENAHTMFVMITDGRAPGNRSEARFIRRHIRKENILSQIPILILGMGFDANMDFLENIAEKSNGFAENIIEDLEVEPQLSRMRTYLNDVILKNLLLNYINPYVFDKSSLTVSKFKYFHKGGGIVVGGKFLSSSSLKPEFEVEITGQSARGLYMEHPYTLDLFESCCSGTIKLCSEKNLEGRCIVIDNSRANLIQYSFGNKAVSLDIQGNCSWTLYDEAYYSGRNLTFLPGTYDIEAIQRHVSSLTRNCLHDENKDNYFSKSCLFDPDSSVSRLWAFLRIKNVLSSLSERPERLGVSRVEHASELASMYNFLTPFTDLRLRSKGHIDEHVNGDAKNLVEPDGETFIDNDLLTYSDLSPILSSLNDPVIARQWQSLESCHPPVKCIGNFHIEQLEVRKSNSSLSSSSPDSCGGSLTLFTKPGYEGDSLEIRYSVFQIYHHVISQRFRSLVTEGRCCWLLFNKRFFAGNVEKICGDNNMSLRMKNIGSI</sequence>
<evidence type="ECO:0000256" key="1">
    <source>
        <dbReference type="SAM" id="MobiDB-lite"/>
    </source>
</evidence>
<dbReference type="PANTHER" id="PTHR10338">
    <property type="entry name" value="INTER-ALPHA-TRYPSIN INHIBITOR HEAVY CHAIN FAMILY MEMBER"/>
    <property type="match status" value="1"/>
</dbReference>
<feature type="chain" id="PRO_5005488549" evidence="2">
    <location>
        <begin position="19"/>
        <end position="926"/>
    </location>
</feature>
<dbReference type="AlphaFoldDB" id="A0A0K2UC05"/>
<dbReference type="SMART" id="SM00327">
    <property type="entry name" value="VWA"/>
    <property type="match status" value="1"/>
</dbReference>
<proteinExistence type="predicted"/>
<accession>A0A0K2UC05</accession>
<evidence type="ECO:0000259" key="4">
    <source>
        <dbReference type="PROSITE" id="PS51468"/>
    </source>
</evidence>
<reference evidence="5" key="1">
    <citation type="submission" date="2014-05" db="EMBL/GenBank/DDBJ databases">
        <authorList>
            <person name="Chronopoulou M."/>
        </authorList>
    </citation>
    <scope>NUCLEOTIDE SEQUENCE</scope>
    <source>
        <tissue evidence="5">Whole organism</tissue>
    </source>
</reference>
<feature type="compositionally biased region" description="Basic residues" evidence="1">
    <location>
        <begin position="140"/>
        <end position="156"/>
    </location>
</feature>
<dbReference type="SUPFAM" id="SSF53300">
    <property type="entry name" value="vWA-like"/>
    <property type="match status" value="1"/>
</dbReference>
<gene>
    <name evidence="5" type="primary">ITIH3</name>
</gene>
<dbReference type="InterPro" id="IPR036465">
    <property type="entry name" value="vWFA_dom_sf"/>
</dbReference>
<feature type="signal peptide" evidence="2">
    <location>
        <begin position="1"/>
        <end position="18"/>
    </location>
</feature>
<dbReference type="InterPro" id="IPR050934">
    <property type="entry name" value="ITIH"/>
</dbReference>
<dbReference type="OrthoDB" id="299997at2759"/>
<dbReference type="EMBL" id="HACA01018111">
    <property type="protein sequence ID" value="CDW35472.1"/>
    <property type="molecule type" value="Transcribed_RNA"/>
</dbReference>
<dbReference type="Gene3D" id="3.40.50.410">
    <property type="entry name" value="von Willebrand factor, type A domain"/>
    <property type="match status" value="1"/>
</dbReference>
<evidence type="ECO:0000259" key="3">
    <source>
        <dbReference type="PROSITE" id="PS50234"/>
    </source>
</evidence>
<dbReference type="InterPro" id="IPR013694">
    <property type="entry name" value="VIT"/>
</dbReference>
<feature type="non-terminal residue" evidence="5">
    <location>
        <position position="926"/>
    </location>
</feature>
<feature type="region of interest" description="Disordered" evidence="1">
    <location>
        <begin position="130"/>
        <end position="156"/>
    </location>
</feature>
<dbReference type="SUPFAM" id="SSF49695">
    <property type="entry name" value="gamma-Crystallin-like"/>
    <property type="match status" value="1"/>
</dbReference>
<dbReference type="PROSITE" id="PS51468">
    <property type="entry name" value="VIT"/>
    <property type="match status" value="1"/>
</dbReference>
<organism evidence="5">
    <name type="scientific">Lepeophtheirus salmonis</name>
    <name type="common">Salmon louse</name>
    <name type="synonym">Caligus salmonis</name>
    <dbReference type="NCBI Taxonomy" id="72036"/>
    <lineage>
        <taxon>Eukaryota</taxon>
        <taxon>Metazoa</taxon>
        <taxon>Ecdysozoa</taxon>
        <taxon>Arthropoda</taxon>
        <taxon>Crustacea</taxon>
        <taxon>Multicrustacea</taxon>
        <taxon>Hexanauplia</taxon>
        <taxon>Copepoda</taxon>
        <taxon>Siphonostomatoida</taxon>
        <taxon>Caligidae</taxon>
        <taxon>Lepeophtheirus</taxon>
    </lineage>
</organism>
<dbReference type="InterPro" id="IPR011024">
    <property type="entry name" value="G_crystallin-like"/>
</dbReference>
<keyword evidence="2" id="KW-0732">Signal</keyword>
<dbReference type="GO" id="GO:0032991">
    <property type="term" value="C:protein-containing complex"/>
    <property type="evidence" value="ECO:0007669"/>
    <property type="project" value="UniProtKB-ARBA"/>
</dbReference>
<dbReference type="PANTHER" id="PTHR10338:SF108">
    <property type="entry name" value="INTER-ALPHA-TRYPSIN INHIBITOR HEAVY CHAIN H4-LIKE PROTEIN"/>
    <property type="match status" value="1"/>
</dbReference>